<feature type="region of interest" description="Disordered" evidence="1">
    <location>
        <begin position="139"/>
        <end position="195"/>
    </location>
</feature>
<dbReference type="Pfam" id="PF07454">
    <property type="entry name" value="SpoIIP"/>
    <property type="match status" value="1"/>
</dbReference>
<feature type="region of interest" description="Disordered" evidence="1">
    <location>
        <begin position="209"/>
        <end position="228"/>
    </location>
</feature>
<dbReference type="SUPFAM" id="SSF53187">
    <property type="entry name" value="Zn-dependent exopeptidases"/>
    <property type="match status" value="1"/>
</dbReference>
<dbReference type="InterPro" id="IPR010897">
    <property type="entry name" value="Spore_II_P"/>
</dbReference>
<dbReference type="Proteomes" id="UP001580346">
    <property type="component" value="Unassembled WGS sequence"/>
</dbReference>
<gene>
    <name evidence="2" type="primary">spoIIP</name>
    <name evidence="2" type="ORF">ACE41H_04930</name>
</gene>
<name>A0ABV5APJ3_9BACL</name>
<evidence type="ECO:0000256" key="1">
    <source>
        <dbReference type="SAM" id="MobiDB-lite"/>
    </source>
</evidence>
<proteinExistence type="predicted"/>
<dbReference type="Gene3D" id="3.40.630.40">
    <property type="entry name" value="Zn-dependent exopeptidases"/>
    <property type="match status" value="1"/>
</dbReference>
<evidence type="ECO:0000313" key="3">
    <source>
        <dbReference type="Proteomes" id="UP001580346"/>
    </source>
</evidence>
<evidence type="ECO:0000313" key="2">
    <source>
        <dbReference type="EMBL" id="MFB5266130.1"/>
    </source>
</evidence>
<reference evidence="2 3" key="1">
    <citation type="submission" date="2024-09" db="EMBL/GenBank/DDBJ databases">
        <title>Paenibacillus zeirhizospherea sp. nov., isolated from surface of the maize (Zea mays) roots in a horticulture field, Hungary.</title>
        <authorList>
            <person name="Marton D."/>
            <person name="Farkas M."/>
            <person name="Bedics A."/>
            <person name="Toth E."/>
            <person name="Tancsics A."/>
            <person name="Boka K."/>
            <person name="Maroti G."/>
            <person name="Kriszt B."/>
            <person name="Cserhati M."/>
        </authorList>
    </citation>
    <scope>NUCLEOTIDE SEQUENCE [LARGE SCALE GENOMIC DNA]</scope>
    <source>
        <strain evidence="2 3">KCTC 33519</strain>
    </source>
</reference>
<keyword evidence="3" id="KW-1185">Reference proteome</keyword>
<feature type="region of interest" description="Disordered" evidence="1">
    <location>
        <begin position="407"/>
        <end position="449"/>
    </location>
</feature>
<sequence length="449" mass="49006">MGKFQIWNIGKWKRGMIRVMAMGHTLVVLVTGTALFFVALGLGGIAENRLQSSPVSSMKGLAASVSSSFFVDMLGMEIPHLKEDKRVSAFSAQQMTTLAFQLLTGVNPQDPKSLVAREIPGMAAGSPVLLRTGSGNRLVEAPEDYQPDPGITGSVEIPPASPGKTADEEPPASEDDGKGDDAPVKGGASKTDGNRILIYHSHPREAYNSLLSKSSSNPNSSSPSANVSRVGSFVAKRLEKQGIGTRHINKDYVTTVKDYNWNYSYKYSRQTVKEAMAENEDLTYLIDIHRDSQRHAKTTAVINGLSYAKIYFIIGHDNKNWRENEAFAAKVHEQLEKKYPGVSRGVWGKDGGGGNNGEYNQSLSPNSILIEIGGIDNTEEELKRTSEAFADMLAEVYWEDNKVIKADAADKGTKKTKEAKEDKEDKEDKEAPKVADSTGKSKEEASQTR</sequence>
<accession>A0ABV5APJ3</accession>
<dbReference type="RefSeq" id="WP_375353699.1">
    <property type="nucleotide sequence ID" value="NZ_JBHHMI010000003.1"/>
</dbReference>
<dbReference type="EMBL" id="JBHHMI010000003">
    <property type="protein sequence ID" value="MFB5266130.1"/>
    <property type="molecule type" value="Genomic_DNA"/>
</dbReference>
<protein>
    <submittedName>
        <fullName evidence="2">Stage II sporulation protein P</fullName>
    </submittedName>
</protein>
<dbReference type="NCBIfam" id="TIGR02867">
    <property type="entry name" value="spore_II_P"/>
    <property type="match status" value="1"/>
</dbReference>
<comment type="caution">
    <text evidence="2">The sequence shown here is derived from an EMBL/GenBank/DDBJ whole genome shotgun (WGS) entry which is preliminary data.</text>
</comment>
<organism evidence="2 3">
    <name type="scientific">Paenibacillus enshidis</name>
    <dbReference type="NCBI Taxonomy" id="1458439"/>
    <lineage>
        <taxon>Bacteria</taxon>
        <taxon>Bacillati</taxon>
        <taxon>Bacillota</taxon>
        <taxon>Bacilli</taxon>
        <taxon>Bacillales</taxon>
        <taxon>Paenibacillaceae</taxon>
        <taxon>Paenibacillus</taxon>
    </lineage>
</organism>